<dbReference type="Proteomes" id="UP000000925">
    <property type="component" value="Chromosome"/>
</dbReference>
<evidence type="ECO:0000313" key="1">
    <source>
        <dbReference type="EMBL" id="ADE55656.1"/>
    </source>
</evidence>
<dbReference type="RefSeq" id="WP_013044378.1">
    <property type="nucleotide sequence ID" value="NC_014008.1"/>
</dbReference>
<dbReference type="KEGG" id="caa:Caka_2640"/>
<proteinExistence type="predicted"/>
<organism evidence="1 2">
    <name type="scientific">Coraliomargarita akajimensis (strain DSM 45221 / IAM 15411 / JCM 23193 / KCTC 12865 / 04OKA010-24)</name>
    <dbReference type="NCBI Taxonomy" id="583355"/>
    <lineage>
        <taxon>Bacteria</taxon>
        <taxon>Pseudomonadati</taxon>
        <taxon>Verrucomicrobiota</taxon>
        <taxon>Opitutia</taxon>
        <taxon>Puniceicoccales</taxon>
        <taxon>Coraliomargaritaceae</taxon>
        <taxon>Coraliomargarita</taxon>
    </lineage>
</organism>
<name>D5EPS3_CORAD</name>
<accession>D5EPS3</accession>
<protein>
    <submittedName>
        <fullName evidence="1">Uncharacterized protein</fullName>
    </submittedName>
</protein>
<sequence>MDKRNMVIHFTDGASLEFEFPPIENDLNSMELINRLQNDQSIALHAEGRVYVIPMQNVRYVDVSPAPEKVANKVVHNARLIRMHAP</sequence>
<evidence type="ECO:0000313" key="2">
    <source>
        <dbReference type="Proteomes" id="UP000000925"/>
    </source>
</evidence>
<dbReference type="AlphaFoldDB" id="D5EPS3"/>
<dbReference type="EMBL" id="CP001998">
    <property type="protein sequence ID" value="ADE55656.1"/>
    <property type="molecule type" value="Genomic_DNA"/>
</dbReference>
<gene>
    <name evidence="1" type="ordered locus">Caka_2640</name>
</gene>
<reference evidence="1 2" key="1">
    <citation type="journal article" date="2010" name="Stand. Genomic Sci.">
        <title>Complete genome sequence of Coraliomargarita akajimensis type strain (04OKA010-24).</title>
        <authorList>
            <person name="Mavromatis K."/>
            <person name="Abt B."/>
            <person name="Brambilla E."/>
            <person name="Lapidus A."/>
            <person name="Copeland A."/>
            <person name="Deshpande S."/>
            <person name="Nolan M."/>
            <person name="Lucas S."/>
            <person name="Tice H."/>
            <person name="Cheng J.F."/>
            <person name="Han C."/>
            <person name="Detter J.C."/>
            <person name="Woyke T."/>
            <person name="Goodwin L."/>
            <person name="Pitluck S."/>
            <person name="Held B."/>
            <person name="Brettin T."/>
            <person name="Tapia R."/>
            <person name="Ivanova N."/>
            <person name="Mikhailova N."/>
            <person name="Pati A."/>
            <person name="Liolios K."/>
            <person name="Chen A."/>
            <person name="Palaniappan K."/>
            <person name="Land M."/>
            <person name="Hauser L."/>
            <person name="Chang Y.J."/>
            <person name="Jeffries C.D."/>
            <person name="Rohde M."/>
            <person name="Goker M."/>
            <person name="Bristow J."/>
            <person name="Eisen J.A."/>
            <person name="Markowitz V."/>
            <person name="Hugenholtz P."/>
            <person name="Klenk H.P."/>
            <person name="Kyrpides N.C."/>
        </authorList>
    </citation>
    <scope>NUCLEOTIDE SEQUENCE [LARGE SCALE GENOMIC DNA]</scope>
    <source>
        <strain evidence="2">DSM 45221 / IAM 15411 / JCM 23193 / KCTC 12865</strain>
    </source>
</reference>
<dbReference type="HOGENOM" id="CLU_2492540_0_0_0"/>
<keyword evidence="2" id="KW-1185">Reference proteome</keyword>